<comment type="similarity">
    <text evidence="2 6">Belongs to the peroxisomal membrane protein PXMP2/4 family.</text>
</comment>
<sequence>MLSPLVTTLIQSTLLNAISNIIAQVIDQYRHNKPFSLNIIPLIQFVTYAIIIIPINFSWQKSVEARFPGFPTFPWSPRGTASFSNKTGTVDRPLLPIKEKEKEEKPKDKWQAARLKPSGTRNFVIKFILDQTVASIMNITLFIVLINLLKGISFRATCGAICEHFVPIMIARLKYRPIVSLLMYTVVSVDRRVVFGSACGVIWGIYLNLYAVV</sequence>
<comment type="caution">
    <text evidence="7">The sequence shown here is derived from an EMBL/GenBank/DDBJ whole genome shotgun (WGS) entry which is preliminary data.</text>
</comment>
<dbReference type="PANTHER" id="PTHR11266:SF80">
    <property type="entry name" value="PEROXISOMAL MEMBRANE PROTEIN 2"/>
    <property type="match status" value="1"/>
</dbReference>
<evidence type="ECO:0000313" key="8">
    <source>
        <dbReference type="Proteomes" id="UP000243515"/>
    </source>
</evidence>
<dbReference type="EMBL" id="NPHW01002825">
    <property type="protein sequence ID" value="OXV10674.1"/>
    <property type="molecule type" value="Genomic_DNA"/>
</dbReference>
<dbReference type="InterPro" id="IPR007248">
    <property type="entry name" value="Mpv17_PMP22"/>
</dbReference>
<keyword evidence="5 6" id="KW-0472">Membrane</keyword>
<evidence type="ECO:0000256" key="4">
    <source>
        <dbReference type="ARBA" id="ARBA00022989"/>
    </source>
</evidence>
<name>A0A232M2Z2_9EURO</name>
<evidence type="ECO:0008006" key="9">
    <source>
        <dbReference type="Google" id="ProtNLM"/>
    </source>
</evidence>
<keyword evidence="8" id="KW-1185">Reference proteome</keyword>
<evidence type="ECO:0000256" key="1">
    <source>
        <dbReference type="ARBA" id="ARBA00004141"/>
    </source>
</evidence>
<dbReference type="OrthoDB" id="10267969at2759"/>
<dbReference type="PANTHER" id="PTHR11266">
    <property type="entry name" value="PEROXISOMAL MEMBRANE PROTEIN 2, PXMP2 MPV17"/>
    <property type="match status" value="1"/>
</dbReference>
<accession>A0A232M2Z2</accession>
<keyword evidence="4 6" id="KW-1133">Transmembrane helix</keyword>
<dbReference type="GO" id="GO:0005778">
    <property type="term" value="C:peroxisomal membrane"/>
    <property type="evidence" value="ECO:0007669"/>
    <property type="project" value="TreeGrafter"/>
</dbReference>
<feature type="transmembrane region" description="Helical" evidence="6">
    <location>
        <begin position="193"/>
        <end position="212"/>
    </location>
</feature>
<proteinExistence type="inferred from homology"/>
<reference evidence="7 8" key="1">
    <citation type="journal article" date="2015" name="Environ. Microbiol.">
        <title>Metagenome sequence of Elaphomyces granulatus from sporocarp tissue reveals Ascomycota ectomycorrhizal fingerprints of genome expansion and a Proteobacteria-rich microbiome.</title>
        <authorList>
            <person name="Quandt C.A."/>
            <person name="Kohler A."/>
            <person name="Hesse C.N."/>
            <person name="Sharpton T.J."/>
            <person name="Martin F."/>
            <person name="Spatafora J.W."/>
        </authorList>
    </citation>
    <scope>NUCLEOTIDE SEQUENCE [LARGE SCALE GENOMIC DNA]</scope>
    <source>
        <strain evidence="7 8">OSC145934</strain>
    </source>
</reference>
<feature type="transmembrane region" description="Helical" evidence="6">
    <location>
        <begin position="39"/>
        <end position="59"/>
    </location>
</feature>
<feature type="transmembrane region" description="Helical" evidence="6">
    <location>
        <begin position="123"/>
        <end position="146"/>
    </location>
</feature>
<comment type="subcellular location">
    <subcellularLocation>
        <location evidence="1">Membrane</location>
        <topology evidence="1">Multi-pass membrane protein</topology>
    </subcellularLocation>
</comment>
<evidence type="ECO:0000256" key="2">
    <source>
        <dbReference type="ARBA" id="ARBA00006824"/>
    </source>
</evidence>
<evidence type="ECO:0000256" key="5">
    <source>
        <dbReference type="ARBA" id="ARBA00023136"/>
    </source>
</evidence>
<protein>
    <recommendedName>
        <fullName evidence="9">Mpv17/PMP22 family protein</fullName>
    </recommendedName>
</protein>
<evidence type="ECO:0000256" key="6">
    <source>
        <dbReference type="RuleBase" id="RU363053"/>
    </source>
</evidence>
<evidence type="ECO:0000313" key="7">
    <source>
        <dbReference type="EMBL" id="OXV10674.1"/>
    </source>
</evidence>
<evidence type="ECO:0000256" key="3">
    <source>
        <dbReference type="ARBA" id="ARBA00022692"/>
    </source>
</evidence>
<dbReference type="Proteomes" id="UP000243515">
    <property type="component" value="Unassembled WGS sequence"/>
</dbReference>
<dbReference type="Pfam" id="PF04117">
    <property type="entry name" value="Mpv17_PMP22"/>
    <property type="match status" value="1"/>
</dbReference>
<keyword evidence="3 6" id="KW-0812">Transmembrane</keyword>
<gene>
    <name evidence="7" type="ORF">Egran_01571</name>
</gene>
<organism evidence="7 8">
    <name type="scientific">Elaphomyces granulatus</name>
    <dbReference type="NCBI Taxonomy" id="519963"/>
    <lineage>
        <taxon>Eukaryota</taxon>
        <taxon>Fungi</taxon>
        <taxon>Dikarya</taxon>
        <taxon>Ascomycota</taxon>
        <taxon>Pezizomycotina</taxon>
        <taxon>Eurotiomycetes</taxon>
        <taxon>Eurotiomycetidae</taxon>
        <taxon>Eurotiales</taxon>
        <taxon>Elaphomycetaceae</taxon>
        <taxon>Elaphomyces</taxon>
    </lineage>
</organism>
<dbReference type="AlphaFoldDB" id="A0A232M2Z2"/>